<accession>A0A841JWZ3</accession>
<organism evidence="6 7">
    <name type="scientific">Silvibacterium bohemicum</name>
    <dbReference type="NCBI Taxonomy" id="1577686"/>
    <lineage>
        <taxon>Bacteria</taxon>
        <taxon>Pseudomonadati</taxon>
        <taxon>Acidobacteriota</taxon>
        <taxon>Terriglobia</taxon>
        <taxon>Terriglobales</taxon>
        <taxon>Acidobacteriaceae</taxon>
        <taxon>Silvibacterium</taxon>
    </lineage>
</organism>
<keyword evidence="7" id="KW-1185">Reference proteome</keyword>
<dbReference type="NCBIfam" id="NF010253">
    <property type="entry name" value="PRK13699.1"/>
    <property type="match status" value="1"/>
</dbReference>
<gene>
    <name evidence="6" type="ORF">HNQ77_000902</name>
</gene>
<dbReference type="GO" id="GO:0008170">
    <property type="term" value="F:N-methyltransferase activity"/>
    <property type="evidence" value="ECO:0007669"/>
    <property type="project" value="InterPro"/>
</dbReference>
<dbReference type="PRINTS" id="PR00508">
    <property type="entry name" value="S21N4MTFRASE"/>
</dbReference>
<dbReference type="OrthoDB" id="9800801at2"/>
<evidence type="ECO:0000313" key="6">
    <source>
        <dbReference type="EMBL" id="MBB6142958.1"/>
    </source>
</evidence>
<dbReference type="InterPro" id="IPR029063">
    <property type="entry name" value="SAM-dependent_MTases_sf"/>
</dbReference>
<proteinExistence type="inferred from homology"/>
<evidence type="ECO:0000256" key="1">
    <source>
        <dbReference type="ARBA" id="ARBA00006594"/>
    </source>
</evidence>
<dbReference type="InterPro" id="IPR002941">
    <property type="entry name" value="DNA_methylase_N4/N6"/>
</dbReference>
<comment type="similarity">
    <text evidence="1 4">Belongs to the N(4)/N(6)-methyltransferase family.</text>
</comment>
<sequence>MATTTVATALQSSFTNKILHGNCIEVMKHMPSNSVDFILTDPPYLVNYRDRSGRTIQNDVDESWLKPAMAEAYRVLKQDRVAVMFYGWTKVDAFFEAWRSAGFQPVGHIVFRKSYSSKSRFLQYQHEQAYLLAKGRPPLPKRPLGDVMDMPYSGNKLHPTQKPVPALAQLIRSFSLPGESVLDPFAGSGSTCAASLLTGRKYIGVEMDDVYFKHASERLQRVHQRVAARRSSASGIPTRV</sequence>
<dbReference type="EC" id="2.1.1.-" evidence="4"/>
<dbReference type="PANTHER" id="PTHR13370">
    <property type="entry name" value="RNA METHYLASE-RELATED"/>
    <property type="match status" value="1"/>
</dbReference>
<feature type="domain" description="DNA methylase N-4/N-6" evidence="5">
    <location>
        <begin position="35"/>
        <end position="215"/>
    </location>
</feature>
<keyword evidence="2 6" id="KW-0489">Methyltransferase</keyword>
<protein>
    <recommendedName>
        <fullName evidence="4">Methyltransferase</fullName>
        <ecNumber evidence="4">2.1.1.-</ecNumber>
    </recommendedName>
</protein>
<dbReference type="GO" id="GO:0003677">
    <property type="term" value="F:DNA binding"/>
    <property type="evidence" value="ECO:0007669"/>
    <property type="project" value="InterPro"/>
</dbReference>
<dbReference type="GO" id="GO:0009007">
    <property type="term" value="F:site-specific DNA-methyltransferase (adenine-specific) activity"/>
    <property type="evidence" value="ECO:0007669"/>
    <property type="project" value="TreeGrafter"/>
</dbReference>
<evidence type="ECO:0000256" key="4">
    <source>
        <dbReference type="RuleBase" id="RU362026"/>
    </source>
</evidence>
<dbReference type="Gene3D" id="3.40.50.150">
    <property type="entry name" value="Vaccinia Virus protein VP39"/>
    <property type="match status" value="1"/>
</dbReference>
<dbReference type="RefSeq" id="WP_050061909.1">
    <property type="nucleotide sequence ID" value="NZ_JACHEK010000002.1"/>
</dbReference>
<evidence type="ECO:0000313" key="7">
    <source>
        <dbReference type="Proteomes" id="UP000538666"/>
    </source>
</evidence>
<dbReference type="AlphaFoldDB" id="A0A841JWZ3"/>
<dbReference type="PANTHER" id="PTHR13370:SF3">
    <property type="entry name" value="TRNA (GUANINE(10)-N2)-METHYLTRANSFERASE HOMOLOG"/>
    <property type="match status" value="1"/>
</dbReference>
<comment type="caution">
    <text evidence="6">The sequence shown here is derived from an EMBL/GenBank/DDBJ whole genome shotgun (WGS) entry which is preliminary data.</text>
</comment>
<dbReference type="EMBL" id="JACHEK010000002">
    <property type="protein sequence ID" value="MBB6142958.1"/>
    <property type="molecule type" value="Genomic_DNA"/>
</dbReference>
<dbReference type="GO" id="GO:0032259">
    <property type="term" value="P:methylation"/>
    <property type="evidence" value="ECO:0007669"/>
    <property type="project" value="UniProtKB-KW"/>
</dbReference>
<reference evidence="6 7" key="1">
    <citation type="submission" date="2020-08" db="EMBL/GenBank/DDBJ databases">
        <title>Genomic Encyclopedia of Type Strains, Phase IV (KMG-IV): sequencing the most valuable type-strain genomes for metagenomic binning, comparative biology and taxonomic classification.</title>
        <authorList>
            <person name="Goeker M."/>
        </authorList>
    </citation>
    <scope>NUCLEOTIDE SEQUENCE [LARGE SCALE GENOMIC DNA]</scope>
    <source>
        <strain evidence="6 7">DSM 103733</strain>
    </source>
</reference>
<dbReference type="PROSITE" id="PS00092">
    <property type="entry name" value="N6_MTASE"/>
    <property type="match status" value="1"/>
</dbReference>
<dbReference type="Proteomes" id="UP000538666">
    <property type="component" value="Unassembled WGS sequence"/>
</dbReference>
<keyword evidence="3 6" id="KW-0808">Transferase</keyword>
<evidence type="ECO:0000256" key="2">
    <source>
        <dbReference type="ARBA" id="ARBA00022603"/>
    </source>
</evidence>
<name>A0A841JWZ3_9BACT</name>
<dbReference type="GO" id="GO:0005737">
    <property type="term" value="C:cytoplasm"/>
    <property type="evidence" value="ECO:0007669"/>
    <property type="project" value="TreeGrafter"/>
</dbReference>
<dbReference type="Pfam" id="PF01555">
    <property type="entry name" value="N6_N4_Mtase"/>
    <property type="match status" value="1"/>
</dbReference>
<dbReference type="InterPro" id="IPR001091">
    <property type="entry name" value="RM_Methyltransferase"/>
</dbReference>
<dbReference type="InterPro" id="IPR002052">
    <property type="entry name" value="DNA_methylase_N6_adenine_CS"/>
</dbReference>
<evidence type="ECO:0000259" key="5">
    <source>
        <dbReference type="Pfam" id="PF01555"/>
    </source>
</evidence>
<dbReference type="SUPFAM" id="SSF53335">
    <property type="entry name" value="S-adenosyl-L-methionine-dependent methyltransferases"/>
    <property type="match status" value="1"/>
</dbReference>
<evidence type="ECO:0000256" key="3">
    <source>
        <dbReference type="ARBA" id="ARBA00022679"/>
    </source>
</evidence>